<evidence type="ECO:0000256" key="1">
    <source>
        <dbReference type="SAM" id="Phobius"/>
    </source>
</evidence>
<dbReference type="Pfam" id="PF04854">
    <property type="entry name" value="DUF624"/>
    <property type="match status" value="1"/>
</dbReference>
<dbReference type="RefSeq" id="WP_094380061.1">
    <property type="nucleotide sequence ID" value="NZ_NOKA02000027.1"/>
</dbReference>
<keyword evidence="1" id="KW-0812">Transmembrane</keyword>
<dbReference type="InterPro" id="IPR006938">
    <property type="entry name" value="DUF624"/>
</dbReference>
<keyword evidence="1" id="KW-0472">Membrane</keyword>
<reference evidence="2 5" key="2">
    <citation type="submission" date="2018-05" db="EMBL/GenBank/DDBJ databases">
        <title>Genomic Encyclopedia of Type Strains, Phase IV (KMG-IV): sequencing the most valuable type-strain genomes for metagenomic binning, comparative biology and taxonomic classification.</title>
        <authorList>
            <person name="Goeker M."/>
        </authorList>
    </citation>
    <scope>NUCLEOTIDE SEQUENCE [LARGE SCALE GENOMIC DNA]</scope>
    <source>
        <strain evidence="2 5">DSM 28816</strain>
    </source>
</reference>
<evidence type="ECO:0000313" key="2">
    <source>
        <dbReference type="EMBL" id="PXV84771.1"/>
    </source>
</evidence>
<evidence type="ECO:0000313" key="3">
    <source>
        <dbReference type="EMBL" id="RDY30817.1"/>
    </source>
</evidence>
<feature type="transmembrane region" description="Helical" evidence="1">
    <location>
        <begin position="105"/>
        <end position="130"/>
    </location>
</feature>
<keyword evidence="4" id="KW-1185">Reference proteome</keyword>
<reference evidence="3" key="3">
    <citation type="submission" date="2018-07" db="EMBL/GenBank/DDBJ databases">
        <authorList>
            <person name="Quirk P.G."/>
            <person name="Krulwich T.A."/>
        </authorList>
    </citation>
    <scope>NUCLEOTIDE SEQUENCE</scope>
    <source>
        <strain evidence="3">CCRI-19302</strain>
    </source>
</reference>
<gene>
    <name evidence="2" type="ORF">C8E03_12229</name>
    <name evidence="3" type="ORF">CG710_012585</name>
</gene>
<dbReference type="OrthoDB" id="9814991at2"/>
<dbReference type="Proteomes" id="UP000247523">
    <property type="component" value="Unassembled WGS sequence"/>
</dbReference>
<dbReference type="AlphaFoldDB" id="A0A255I3E9"/>
<evidence type="ECO:0000313" key="4">
    <source>
        <dbReference type="Proteomes" id="UP000216411"/>
    </source>
</evidence>
<dbReference type="EMBL" id="NOKA02000027">
    <property type="protein sequence ID" value="RDY30817.1"/>
    <property type="molecule type" value="Genomic_DNA"/>
</dbReference>
<feature type="transmembrane region" description="Helical" evidence="1">
    <location>
        <begin position="151"/>
        <end position="171"/>
    </location>
</feature>
<proteinExistence type="predicted"/>
<dbReference type="EMBL" id="QICS01000022">
    <property type="protein sequence ID" value="PXV84771.1"/>
    <property type="molecule type" value="Genomic_DNA"/>
</dbReference>
<organism evidence="2 5">
    <name type="scientific">Lachnotalea glycerini</name>
    <dbReference type="NCBI Taxonomy" id="1763509"/>
    <lineage>
        <taxon>Bacteria</taxon>
        <taxon>Bacillati</taxon>
        <taxon>Bacillota</taxon>
        <taxon>Clostridia</taxon>
        <taxon>Lachnospirales</taxon>
        <taxon>Lachnospiraceae</taxon>
        <taxon>Lachnotalea</taxon>
    </lineage>
</organism>
<evidence type="ECO:0000313" key="5">
    <source>
        <dbReference type="Proteomes" id="UP000247523"/>
    </source>
</evidence>
<sequence>MGSIFSLDGKFFSFMSKVADLIILNIIYCFCCIPVITIGPATTALYYVTLKMVKNEESYIIKSFFKSFKLNFKQGAAIGIILLASAAIIIGDIYIMLSWETKYKFIFIVIFIFLLVMWLFVSVYIFPLLATFDNTLKQTFKNSLLMSIRHLPKTIVMFLLTVLSLLLIGFVVQLLPFWFLIGFALLAYTNSIILGKIFKLYMPPEEEDEEVREYNNL</sequence>
<feature type="transmembrane region" description="Helical" evidence="1">
    <location>
        <begin position="76"/>
        <end position="99"/>
    </location>
</feature>
<reference evidence="3 4" key="1">
    <citation type="journal article" date="2017" name="Genome Announc.">
        <title>Draft Genome Sequence of a Sporulating and Motile Strain of Lachnotalea glycerini Isolated from Water in Quebec City, Canada.</title>
        <authorList>
            <person name="Maheux A.F."/>
            <person name="Boudreau D.K."/>
            <person name="Berube E."/>
            <person name="Boissinot M."/>
            <person name="Raymond F."/>
            <person name="Brodeur S."/>
            <person name="Corbeil J."/>
            <person name="Isabel S."/>
            <person name="Omar R.F."/>
            <person name="Bergeron M.G."/>
        </authorList>
    </citation>
    <scope>NUCLEOTIDE SEQUENCE [LARGE SCALE GENOMIC DNA]</scope>
    <source>
        <strain evidence="3 4">CCRI-19302</strain>
    </source>
</reference>
<feature type="transmembrane region" description="Helical" evidence="1">
    <location>
        <begin position="177"/>
        <end position="195"/>
    </location>
</feature>
<protein>
    <submittedName>
        <fullName evidence="3">DUF624 domain-containing protein</fullName>
    </submittedName>
    <submittedName>
        <fullName evidence="2">Putative membrane protein YesL</fullName>
    </submittedName>
</protein>
<accession>A0A255I3E9</accession>
<comment type="caution">
    <text evidence="2">The sequence shown here is derived from an EMBL/GenBank/DDBJ whole genome shotgun (WGS) entry which is preliminary data.</text>
</comment>
<dbReference type="Proteomes" id="UP000216411">
    <property type="component" value="Unassembled WGS sequence"/>
</dbReference>
<name>A0A255I3E9_9FIRM</name>
<feature type="transmembrane region" description="Helical" evidence="1">
    <location>
        <begin position="22"/>
        <end position="48"/>
    </location>
</feature>
<keyword evidence="1" id="KW-1133">Transmembrane helix</keyword>